<organism evidence="1 2">
    <name type="scientific">Kordia aestuariivivens</name>
    <dbReference type="NCBI Taxonomy" id="2759037"/>
    <lineage>
        <taxon>Bacteria</taxon>
        <taxon>Pseudomonadati</taxon>
        <taxon>Bacteroidota</taxon>
        <taxon>Flavobacteriia</taxon>
        <taxon>Flavobacteriales</taxon>
        <taxon>Flavobacteriaceae</taxon>
        <taxon>Kordia</taxon>
    </lineage>
</organism>
<dbReference type="RefSeq" id="WP_187563120.1">
    <property type="nucleotide sequence ID" value="NZ_JACGWS010000009.1"/>
</dbReference>
<name>A0ABR7QCI9_9FLAO</name>
<reference evidence="1 2" key="1">
    <citation type="submission" date="2020-07" db="EMBL/GenBank/DDBJ databases">
        <title>Description of Kordia aestuariivivens sp. nov., isolated from a tidal flat.</title>
        <authorList>
            <person name="Park S."/>
            <person name="Yoon J.-H."/>
        </authorList>
    </citation>
    <scope>NUCLEOTIDE SEQUENCE [LARGE SCALE GENOMIC DNA]</scope>
    <source>
        <strain evidence="1 2">YSTF-M3</strain>
    </source>
</reference>
<dbReference type="Proteomes" id="UP000619238">
    <property type="component" value="Unassembled WGS sequence"/>
</dbReference>
<evidence type="ECO:0008006" key="3">
    <source>
        <dbReference type="Google" id="ProtNLM"/>
    </source>
</evidence>
<accession>A0ABR7QCI9</accession>
<sequence>MNTIVIKNIRFVVIAMTLLLVTSCALKPIASEYDFVKTNFEDVTLEKLGNGKVLIYNGADILHKIDNTARLNVWINGKALGQIKGREYVIIDLKKGDYEVKLQHIDVVNMRSMHSFTLADSVKVIKIKPTITSNKLEITNEFPKRFEKFTYAVKKSE</sequence>
<dbReference type="PROSITE" id="PS51257">
    <property type="entry name" value="PROKAR_LIPOPROTEIN"/>
    <property type="match status" value="1"/>
</dbReference>
<comment type="caution">
    <text evidence="1">The sequence shown here is derived from an EMBL/GenBank/DDBJ whole genome shotgun (WGS) entry which is preliminary data.</text>
</comment>
<dbReference type="EMBL" id="JACGWS010000009">
    <property type="protein sequence ID" value="MBC8756081.1"/>
    <property type="molecule type" value="Genomic_DNA"/>
</dbReference>
<evidence type="ECO:0000313" key="1">
    <source>
        <dbReference type="EMBL" id="MBC8756081.1"/>
    </source>
</evidence>
<gene>
    <name evidence="1" type="ORF">H2O64_15495</name>
</gene>
<protein>
    <recommendedName>
        <fullName evidence="3">DUF2846 domain-containing protein</fullName>
    </recommendedName>
</protein>
<keyword evidence="2" id="KW-1185">Reference proteome</keyword>
<proteinExistence type="predicted"/>
<evidence type="ECO:0000313" key="2">
    <source>
        <dbReference type="Proteomes" id="UP000619238"/>
    </source>
</evidence>